<feature type="domain" description="Coenzyme Q-binding protein COQ10 START" evidence="2">
    <location>
        <begin position="20"/>
        <end position="133"/>
    </location>
</feature>
<dbReference type="OrthoDB" id="9793552at2"/>
<evidence type="ECO:0000313" key="4">
    <source>
        <dbReference type="Proteomes" id="UP000199518"/>
    </source>
</evidence>
<dbReference type="Pfam" id="PF03364">
    <property type="entry name" value="Polyketide_cyc"/>
    <property type="match status" value="1"/>
</dbReference>
<evidence type="ECO:0000313" key="3">
    <source>
        <dbReference type="EMBL" id="SFJ69684.1"/>
    </source>
</evidence>
<protein>
    <submittedName>
        <fullName evidence="3">Ligand-binding SRPBCC domain-containing protein</fullName>
    </submittedName>
</protein>
<dbReference type="Proteomes" id="UP000199518">
    <property type="component" value="Unassembled WGS sequence"/>
</dbReference>
<dbReference type="RefSeq" id="WP_092057217.1">
    <property type="nucleotide sequence ID" value="NZ_FOQD01000030.1"/>
</dbReference>
<dbReference type="InterPro" id="IPR005031">
    <property type="entry name" value="COQ10_START"/>
</dbReference>
<evidence type="ECO:0000259" key="2">
    <source>
        <dbReference type="Pfam" id="PF03364"/>
    </source>
</evidence>
<proteinExistence type="inferred from homology"/>
<accession>A0A1I3TET1</accession>
<reference evidence="4" key="1">
    <citation type="submission" date="2016-10" db="EMBL/GenBank/DDBJ databases">
        <authorList>
            <person name="Varghese N."/>
            <person name="Submissions S."/>
        </authorList>
    </citation>
    <scope>NUCLEOTIDE SEQUENCE [LARGE SCALE GENOMIC DNA]</scope>
    <source>
        <strain evidence="4">DSM 26348</strain>
    </source>
</reference>
<keyword evidence="4" id="KW-1185">Reference proteome</keyword>
<dbReference type="EMBL" id="FOQD01000030">
    <property type="protein sequence ID" value="SFJ69684.1"/>
    <property type="molecule type" value="Genomic_DNA"/>
</dbReference>
<dbReference type="InterPro" id="IPR023393">
    <property type="entry name" value="START-like_dom_sf"/>
</dbReference>
<organism evidence="3 4">
    <name type="scientific">Planctomicrobium piriforme</name>
    <dbReference type="NCBI Taxonomy" id="1576369"/>
    <lineage>
        <taxon>Bacteria</taxon>
        <taxon>Pseudomonadati</taxon>
        <taxon>Planctomycetota</taxon>
        <taxon>Planctomycetia</taxon>
        <taxon>Planctomycetales</taxon>
        <taxon>Planctomycetaceae</taxon>
        <taxon>Planctomicrobium</taxon>
    </lineage>
</organism>
<comment type="similarity">
    <text evidence="1">Belongs to the ribosome association toxin RatA family.</text>
</comment>
<dbReference type="CDD" id="cd07820">
    <property type="entry name" value="SRPBCC_3"/>
    <property type="match status" value="1"/>
</dbReference>
<evidence type="ECO:0000256" key="1">
    <source>
        <dbReference type="ARBA" id="ARBA00008918"/>
    </source>
</evidence>
<name>A0A1I3TET1_9PLAN</name>
<dbReference type="SUPFAM" id="SSF55961">
    <property type="entry name" value="Bet v1-like"/>
    <property type="match status" value="1"/>
</dbReference>
<gene>
    <name evidence="3" type="ORF">SAMN05421753_13010</name>
</gene>
<dbReference type="AlphaFoldDB" id="A0A1I3TET1"/>
<sequence length="162" mass="18598">MVSITRDGQGWILRAEQVLPTSPATAFAFFSDAANLEAITPAFLNFRILTPLPMTMEEGALIDYRIRLHGLPIRWRTEITLWQPPYAFVDTQLKGPYKRWVHRHTFEPHPQGTRMLDEVSYDVPGGRLVNALFVSRDVRRIFEYRAQTLSRIFANAPVGAQE</sequence>
<dbReference type="Gene3D" id="3.30.530.20">
    <property type="match status" value="1"/>
</dbReference>
<dbReference type="STRING" id="1576369.SAMN05421753_13010"/>